<accession>I4CBT2</accession>
<dbReference type="HOGENOM" id="CLU_2972076_0_0_7"/>
<keyword evidence="3" id="KW-1185">Reference proteome</keyword>
<organism evidence="1 3">
    <name type="scientific">Desulfomonile tiedjei (strain ATCC 49306 / DSM 6799 / DCB-1)</name>
    <dbReference type="NCBI Taxonomy" id="706587"/>
    <lineage>
        <taxon>Bacteria</taxon>
        <taxon>Pseudomonadati</taxon>
        <taxon>Thermodesulfobacteriota</taxon>
        <taxon>Desulfomonilia</taxon>
        <taxon>Desulfomonilales</taxon>
        <taxon>Desulfomonilaceae</taxon>
        <taxon>Desulfomonile</taxon>
    </lineage>
</organism>
<proteinExistence type="predicted"/>
<reference evidence="3" key="1">
    <citation type="submission" date="2012-06" db="EMBL/GenBank/DDBJ databases">
        <title>Complete sequence of chromosome of Desulfomonile tiedjei DSM 6799.</title>
        <authorList>
            <person name="Lucas S."/>
            <person name="Copeland A."/>
            <person name="Lapidus A."/>
            <person name="Glavina del Rio T."/>
            <person name="Dalin E."/>
            <person name="Tice H."/>
            <person name="Bruce D."/>
            <person name="Goodwin L."/>
            <person name="Pitluck S."/>
            <person name="Peters L."/>
            <person name="Ovchinnikova G."/>
            <person name="Zeytun A."/>
            <person name="Lu M."/>
            <person name="Kyrpides N."/>
            <person name="Mavromatis K."/>
            <person name="Ivanova N."/>
            <person name="Brettin T."/>
            <person name="Detter J.C."/>
            <person name="Han C."/>
            <person name="Larimer F."/>
            <person name="Land M."/>
            <person name="Hauser L."/>
            <person name="Markowitz V."/>
            <person name="Cheng J.-F."/>
            <person name="Hugenholtz P."/>
            <person name="Woyke T."/>
            <person name="Wu D."/>
            <person name="Spring S."/>
            <person name="Schroeder M."/>
            <person name="Brambilla E."/>
            <person name="Klenk H.-P."/>
            <person name="Eisen J.A."/>
        </authorList>
    </citation>
    <scope>NUCLEOTIDE SEQUENCE [LARGE SCALE GENOMIC DNA]</scope>
    <source>
        <strain evidence="3">ATCC 49306 / DSM 6799 / DCB-1</strain>
    </source>
</reference>
<dbReference type="KEGG" id="dti:Desti_5574"/>
<dbReference type="Proteomes" id="UP000006055">
    <property type="component" value="Chromosome"/>
</dbReference>
<dbReference type="STRING" id="706587.Desti_4391"/>
<evidence type="ECO:0000313" key="3">
    <source>
        <dbReference type="Proteomes" id="UP000006055"/>
    </source>
</evidence>
<name>I4CBT2_DESTA</name>
<protein>
    <submittedName>
        <fullName evidence="1">Uncharacterized protein</fullName>
    </submittedName>
</protein>
<evidence type="ECO:0000313" key="2">
    <source>
        <dbReference type="EMBL" id="AFM28155.1"/>
    </source>
</evidence>
<dbReference type="KEGG" id="dti:Desti_4391"/>
<reference evidence="1" key="2">
    <citation type="submission" date="2012-06" db="EMBL/GenBank/DDBJ databases">
        <title>Complete sequence of chromosome of Desulfomonile tiedjei DSM 6799.</title>
        <authorList>
            <consortium name="US DOE Joint Genome Institute (JGI-PGF)"/>
            <person name="Lucas S."/>
            <person name="Copeland A."/>
            <person name="Lapidus A."/>
            <person name="Glavina del Rio T."/>
            <person name="Dalin E."/>
            <person name="Tice H."/>
            <person name="Bruce D."/>
            <person name="Goodwin L."/>
            <person name="Pitluck S."/>
            <person name="Peters L."/>
            <person name="Ovchinnikova G."/>
            <person name="Zeytun A."/>
            <person name="Lu M."/>
            <person name="Kyrpides N."/>
            <person name="Mavromatis K."/>
            <person name="Ivanova N."/>
            <person name="Brettin T."/>
            <person name="Detter J.C."/>
            <person name="Han C."/>
            <person name="Larimer F."/>
            <person name="Land M."/>
            <person name="Hauser L."/>
            <person name="Markowitz V."/>
            <person name="Cheng J.-F."/>
            <person name="Hugenholtz P."/>
            <person name="Woyke T."/>
            <person name="Wu D."/>
            <person name="Spring S."/>
            <person name="Schroeder M."/>
            <person name="Brambilla E."/>
            <person name="Klenk H.-P."/>
            <person name="Eisen J.A."/>
        </authorList>
    </citation>
    <scope>NUCLEOTIDE SEQUENCE</scope>
    <source>
        <strain evidence="1">DSM 6799</strain>
    </source>
</reference>
<evidence type="ECO:0000313" key="1">
    <source>
        <dbReference type="EMBL" id="AFM27023.1"/>
    </source>
</evidence>
<sequence length="58" mass="6507">MDWGLPRRDFLGPFCAASLFPKLNKYPETGEEETITPPGFSKIAGKSYPLLIRAIHDN</sequence>
<dbReference type="EMBL" id="CP003360">
    <property type="protein sequence ID" value="AFM27023.1"/>
    <property type="molecule type" value="Genomic_DNA"/>
</dbReference>
<dbReference type="AlphaFoldDB" id="I4CBT2"/>
<dbReference type="EMBL" id="CP003360">
    <property type="protein sequence ID" value="AFM28155.1"/>
    <property type="molecule type" value="Genomic_DNA"/>
</dbReference>
<gene>
    <name evidence="1" type="ordered locus">Desti_4391</name>
    <name evidence="2" type="ordered locus">Desti_5574</name>
</gene>